<reference evidence="9" key="1">
    <citation type="submission" date="2020-08" db="EMBL/GenBank/DDBJ databases">
        <title>Novel species isolated from subtropical streams in China.</title>
        <authorList>
            <person name="Lu H."/>
        </authorList>
    </citation>
    <scope>NUCLEOTIDE SEQUENCE</scope>
    <source>
        <strain evidence="9">LX22W</strain>
    </source>
</reference>
<dbReference type="SUPFAM" id="SSF58104">
    <property type="entry name" value="Methyl-accepting chemotaxis protein (MCP) signaling domain"/>
    <property type="match status" value="1"/>
</dbReference>
<dbReference type="PROSITE" id="PS50885">
    <property type="entry name" value="HAMP"/>
    <property type="match status" value="2"/>
</dbReference>
<comment type="caution">
    <text evidence="9">The sequence shown here is derived from an EMBL/GenBank/DDBJ whole genome shotgun (WGS) entry which is preliminary data.</text>
</comment>
<keyword evidence="4" id="KW-0807">Transducer</keyword>
<dbReference type="AlphaFoldDB" id="A0A923HL00"/>
<feature type="region of interest" description="Disordered" evidence="5">
    <location>
        <begin position="592"/>
        <end position="618"/>
    </location>
</feature>
<dbReference type="GO" id="GO:0004888">
    <property type="term" value="F:transmembrane signaling receptor activity"/>
    <property type="evidence" value="ECO:0007669"/>
    <property type="project" value="TreeGrafter"/>
</dbReference>
<name>A0A923HL00_9BURK</name>
<evidence type="ECO:0000256" key="3">
    <source>
        <dbReference type="ARBA" id="ARBA00029447"/>
    </source>
</evidence>
<evidence type="ECO:0000256" key="4">
    <source>
        <dbReference type="PROSITE-ProRule" id="PRU00284"/>
    </source>
</evidence>
<feature type="compositionally biased region" description="Low complexity" evidence="5">
    <location>
        <begin position="592"/>
        <end position="604"/>
    </location>
</feature>
<keyword evidence="10" id="KW-1185">Reference proteome</keyword>
<dbReference type="RefSeq" id="WP_186914568.1">
    <property type="nucleotide sequence ID" value="NZ_JACOFZ010000001.1"/>
</dbReference>
<dbReference type="InterPro" id="IPR024478">
    <property type="entry name" value="HlyB_4HB_MCP"/>
</dbReference>
<comment type="similarity">
    <text evidence="3">Belongs to the methyl-accepting chemotaxis (MCP) protein family.</text>
</comment>
<dbReference type="Gene3D" id="1.20.120.1530">
    <property type="match status" value="1"/>
</dbReference>
<evidence type="ECO:0000313" key="9">
    <source>
        <dbReference type="EMBL" id="MBC3880977.1"/>
    </source>
</evidence>
<dbReference type="SMART" id="SM00304">
    <property type="entry name" value="HAMP"/>
    <property type="match status" value="2"/>
</dbReference>
<feature type="transmembrane region" description="Helical" evidence="6">
    <location>
        <begin position="12"/>
        <end position="31"/>
    </location>
</feature>
<gene>
    <name evidence="9" type="ORF">H8K36_06300</name>
</gene>
<dbReference type="Pfam" id="PF12729">
    <property type="entry name" value="4HB_MCP_1"/>
    <property type="match status" value="1"/>
</dbReference>
<dbReference type="EMBL" id="JACOFZ010000001">
    <property type="protein sequence ID" value="MBC3880977.1"/>
    <property type="molecule type" value="Genomic_DNA"/>
</dbReference>
<dbReference type="GO" id="GO:0006935">
    <property type="term" value="P:chemotaxis"/>
    <property type="evidence" value="ECO:0007669"/>
    <property type="project" value="UniProtKB-KW"/>
</dbReference>
<accession>A0A923HL00</accession>
<evidence type="ECO:0000256" key="2">
    <source>
        <dbReference type="ARBA" id="ARBA00022500"/>
    </source>
</evidence>
<evidence type="ECO:0000256" key="1">
    <source>
        <dbReference type="ARBA" id="ARBA00004370"/>
    </source>
</evidence>
<dbReference type="PANTHER" id="PTHR43531">
    <property type="entry name" value="PROTEIN ICFG"/>
    <property type="match status" value="1"/>
</dbReference>
<dbReference type="Gene3D" id="3.30.450.20">
    <property type="entry name" value="PAS domain"/>
    <property type="match status" value="1"/>
</dbReference>
<sequence length="811" mass="86900">MRSLQSRLNLLVRVAIALLLIIGIVGIFNTYRQTKTGEGMVSDSKVLRAQMQADMLHDTIRADVLNAMRLASDKEASDADRQAVVTDLKEHSKTFKEQLNFVEKQGAAEVKTILSTLQSDLNSYLRAADSVVQNVMKQSPEMTNSWKQFEHDFETLEKSLEKLGDAIETEVAGNAEQSAKQGRNAMIINITILVLGAIGLMSLARKLTHDILGELGGEPETAANAVRAVTAGDLSAKIVLKDGDDNSLLASMSALVARLKTVIDSIHQLAQDQQQGRLHSRISTQNLPGEFATLANEINALVEAQNKDVNVLTDLIGQYGQNNFEARLPQQPGDKAIRNQQMDTVRDRLQANLLEADANARIKMALDSVAVPVRIADNDGTITYLNTALKDTLVKYESAFRAQIPSFDASKVLGGNIGVFYDDPNAALQRLRGLTSTVKSRLTLGGRDYDVISSPITSSTGEKIGTVGQWLDITEQLAIEKEISLVVDAAANGDFTKAISEANKQGFYLQLATGMNHLMKTSAQGLNDVIRVLGALAQGDLTQKITADYSGSFAQIKDDTNATSIKLAEIINDVRTAADELSNAAEQVSATAQSLSQSSSEQASGVEQTSSSVVQMSASVKQNTENAKITDGIANRSASEAKETSKAVLQTIQAMRDIAGKIGIIDDIAYQTNMLALNAAIEAARAGEHGKGFAVVAAEVRKLAERSQVAAQEIGELAAGSVSISEKAGKLLTDMVPSIGKTSDLVQEITAASEEQSAGLNQISMAMEQLNSVTQQNASASEELAATSDVMSGQAEQLQTLMQFFNLPATR</sequence>
<dbReference type="Pfam" id="PF18947">
    <property type="entry name" value="HAMP_2"/>
    <property type="match status" value="1"/>
</dbReference>
<keyword evidence="2" id="KW-0145">Chemotaxis</keyword>
<organism evidence="9 10">
    <name type="scientific">Undibacterium nitidum</name>
    <dbReference type="NCBI Taxonomy" id="2762298"/>
    <lineage>
        <taxon>Bacteria</taxon>
        <taxon>Pseudomonadati</taxon>
        <taxon>Pseudomonadota</taxon>
        <taxon>Betaproteobacteria</taxon>
        <taxon>Burkholderiales</taxon>
        <taxon>Oxalobacteraceae</taxon>
        <taxon>Undibacterium</taxon>
    </lineage>
</organism>
<dbReference type="Pfam" id="PF18575">
    <property type="entry name" value="HAMP_N3"/>
    <property type="match status" value="1"/>
</dbReference>
<dbReference type="GO" id="GO:0005886">
    <property type="term" value="C:plasma membrane"/>
    <property type="evidence" value="ECO:0007669"/>
    <property type="project" value="TreeGrafter"/>
</dbReference>
<dbReference type="InterPro" id="IPR051310">
    <property type="entry name" value="MCP_chemotaxis"/>
</dbReference>
<evidence type="ECO:0000313" key="10">
    <source>
        <dbReference type="Proteomes" id="UP000627446"/>
    </source>
</evidence>
<feature type="domain" description="Methyl-accepting transducer" evidence="7">
    <location>
        <begin position="577"/>
        <end position="792"/>
    </location>
</feature>
<evidence type="ECO:0000259" key="7">
    <source>
        <dbReference type="PROSITE" id="PS50111"/>
    </source>
</evidence>
<evidence type="ECO:0000259" key="8">
    <source>
        <dbReference type="PROSITE" id="PS50885"/>
    </source>
</evidence>
<feature type="compositionally biased region" description="Polar residues" evidence="5">
    <location>
        <begin position="605"/>
        <end position="618"/>
    </location>
</feature>
<dbReference type="FunFam" id="1.10.287.950:FF:000001">
    <property type="entry name" value="Methyl-accepting chemotaxis sensory transducer"/>
    <property type="match status" value="1"/>
</dbReference>
<feature type="domain" description="HAMP" evidence="8">
    <location>
        <begin position="253"/>
        <end position="310"/>
    </location>
</feature>
<keyword evidence="6" id="KW-1133">Transmembrane helix</keyword>
<dbReference type="PANTHER" id="PTHR43531:SF11">
    <property type="entry name" value="METHYL-ACCEPTING CHEMOTAXIS PROTEIN 3"/>
    <property type="match status" value="1"/>
</dbReference>
<dbReference type="Pfam" id="PF00015">
    <property type="entry name" value="MCPsignal"/>
    <property type="match status" value="1"/>
</dbReference>
<feature type="transmembrane region" description="Helical" evidence="6">
    <location>
        <begin position="186"/>
        <end position="204"/>
    </location>
</feature>
<dbReference type="InterPro" id="IPR003660">
    <property type="entry name" value="HAMP_dom"/>
</dbReference>
<keyword evidence="6" id="KW-0812">Transmembrane</keyword>
<evidence type="ECO:0000256" key="6">
    <source>
        <dbReference type="SAM" id="Phobius"/>
    </source>
</evidence>
<feature type="domain" description="HAMP" evidence="8">
    <location>
        <begin position="520"/>
        <end position="572"/>
    </location>
</feature>
<dbReference type="InterPro" id="IPR004089">
    <property type="entry name" value="MCPsignal_dom"/>
</dbReference>
<evidence type="ECO:0000256" key="5">
    <source>
        <dbReference type="SAM" id="MobiDB-lite"/>
    </source>
</evidence>
<comment type="subcellular location">
    <subcellularLocation>
        <location evidence="1">Membrane</location>
    </subcellularLocation>
</comment>
<protein>
    <submittedName>
        <fullName evidence="9">MCP four helix bundle domain-containing protein</fullName>
    </submittedName>
</protein>
<dbReference type="PROSITE" id="PS50111">
    <property type="entry name" value="CHEMOTAXIS_TRANSDUC_2"/>
    <property type="match status" value="1"/>
</dbReference>
<dbReference type="InterPro" id="IPR041395">
    <property type="entry name" value="McpB_HAMP_3rd"/>
</dbReference>
<dbReference type="Proteomes" id="UP000627446">
    <property type="component" value="Unassembled WGS sequence"/>
</dbReference>
<keyword evidence="6" id="KW-0472">Membrane</keyword>
<dbReference type="GO" id="GO:0007165">
    <property type="term" value="P:signal transduction"/>
    <property type="evidence" value="ECO:0007669"/>
    <property type="project" value="UniProtKB-KW"/>
</dbReference>
<proteinExistence type="inferred from homology"/>
<dbReference type="Gene3D" id="1.10.287.950">
    <property type="entry name" value="Methyl-accepting chemotaxis protein"/>
    <property type="match status" value="1"/>
</dbReference>
<dbReference type="SMART" id="SM00283">
    <property type="entry name" value="MA"/>
    <property type="match status" value="1"/>
</dbReference>